<reference evidence="2" key="2">
    <citation type="submission" date="2018-03" db="EMBL/GenBank/DDBJ databases">
        <title>The Triticum urartu genome reveals the dynamic nature of wheat genome evolution.</title>
        <authorList>
            <person name="Ling H."/>
            <person name="Ma B."/>
            <person name="Shi X."/>
            <person name="Liu H."/>
            <person name="Dong L."/>
            <person name="Sun H."/>
            <person name="Cao Y."/>
            <person name="Gao Q."/>
            <person name="Zheng S."/>
            <person name="Li Y."/>
            <person name="Yu Y."/>
            <person name="Du H."/>
            <person name="Qi M."/>
            <person name="Li Y."/>
            <person name="Yu H."/>
            <person name="Cui Y."/>
            <person name="Wang N."/>
            <person name="Chen C."/>
            <person name="Wu H."/>
            <person name="Zhao Y."/>
            <person name="Zhang J."/>
            <person name="Li Y."/>
            <person name="Zhou W."/>
            <person name="Zhang B."/>
            <person name="Hu W."/>
            <person name="Eijk M."/>
            <person name="Tang J."/>
            <person name="Witsenboer H."/>
            <person name="Zhao S."/>
            <person name="Li Z."/>
            <person name="Zhang A."/>
            <person name="Wang D."/>
            <person name="Liang C."/>
        </authorList>
    </citation>
    <scope>NUCLEOTIDE SEQUENCE [LARGE SCALE GENOMIC DNA]</scope>
    <source>
        <strain evidence="2">cv. G1812</strain>
    </source>
</reference>
<sequence length="93" mass="10287">MLSSTASSSPSRYGRGFSVARLPLLLLAGLVNLQEINSNKKYSSSMYCLINSTVAPNSRRKIKKVQVKSQIKIQFKLKPRSISIWSGHGSRSC</sequence>
<keyword evidence="1" id="KW-0732">Signal</keyword>
<dbReference type="Proteomes" id="UP000015106">
    <property type="component" value="Chromosome 4"/>
</dbReference>
<evidence type="ECO:0008006" key="4">
    <source>
        <dbReference type="Google" id="ProtNLM"/>
    </source>
</evidence>
<evidence type="ECO:0000256" key="1">
    <source>
        <dbReference type="SAM" id="SignalP"/>
    </source>
</evidence>
<dbReference type="Gramene" id="TuG1812G0400002143.01.T02">
    <property type="protein sequence ID" value="TuG1812G0400002143.01.T02"/>
    <property type="gene ID" value="TuG1812G0400002143.01"/>
</dbReference>
<feature type="signal peptide" evidence="1">
    <location>
        <begin position="1"/>
        <end position="33"/>
    </location>
</feature>
<dbReference type="AlphaFoldDB" id="A0A8R7U8Z5"/>
<feature type="chain" id="PRO_5035829693" description="Secreted protein" evidence="1">
    <location>
        <begin position="34"/>
        <end position="93"/>
    </location>
</feature>
<organism evidence="2 3">
    <name type="scientific">Triticum urartu</name>
    <name type="common">Red wild einkorn</name>
    <name type="synonym">Crithodium urartu</name>
    <dbReference type="NCBI Taxonomy" id="4572"/>
    <lineage>
        <taxon>Eukaryota</taxon>
        <taxon>Viridiplantae</taxon>
        <taxon>Streptophyta</taxon>
        <taxon>Embryophyta</taxon>
        <taxon>Tracheophyta</taxon>
        <taxon>Spermatophyta</taxon>
        <taxon>Magnoliopsida</taxon>
        <taxon>Liliopsida</taxon>
        <taxon>Poales</taxon>
        <taxon>Poaceae</taxon>
        <taxon>BOP clade</taxon>
        <taxon>Pooideae</taxon>
        <taxon>Triticodae</taxon>
        <taxon>Triticeae</taxon>
        <taxon>Triticinae</taxon>
        <taxon>Triticum</taxon>
    </lineage>
</organism>
<protein>
    <recommendedName>
        <fullName evidence="4">Secreted protein</fullName>
    </recommendedName>
</protein>
<reference evidence="3" key="1">
    <citation type="journal article" date="2013" name="Nature">
        <title>Draft genome of the wheat A-genome progenitor Triticum urartu.</title>
        <authorList>
            <person name="Ling H.Q."/>
            <person name="Zhao S."/>
            <person name="Liu D."/>
            <person name="Wang J."/>
            <person name="Sun H."/>
            <person name="Zhang C."/>
            <person name="Fan H."/>
            <person name="Li D."/>
            <person name="Dong L."/>
            <person name="Tao Y."/>
            <person name="Gao C."/>
            <person name="Wu H."/>
            <person name="Li Y."/>
            <person name="Cui Y."/>
            <person name="Guo X."/>
            <person name="Zheng S."/>
            <person name="Wang B."/>
            <person name="Yu K."/>
            <person name="Liang Q."/>
            <person name="Yang W."/>
            <person name="Lou X."/>
            <person name="Chen J."/>
            <person name="Feng M."/>
            <person name="Jian J."/>
            <person name="Zhang X."/>
            <person name="Luo G."/>
            <person name="Jiang Y."/>
            <person name="Liu J."/>
            <person name="Wang Z."/>
            <person name="Sha Y."/>
            <person name="Zhang B."/>
            <person name="Wu H."/>
            <person name="Tang D."/>
            <person name="Shen Q."/>
            <person name="Xue P."/>
            <person name="Zou S."/>
            <person name="Wang X."/>
            <person name="Liu X."/>
            <person name="Wang F."/>
            <person name="Yang Y."/>
            <person name="An X."/>
            <person name="Dong Z."/>
            <person name="Zhang K."/>
            <person name="Zhang X."/>
            <person name="Luo M.C."/>
            <person name="Dvorak J."/>
            <person name="Tong Y."/>
            <person name="Wang J."/>
            <person name="Yang H."/>
            <person name="Li Z."/>
            <person name="Wang D."/>
            <person name="Zhang A."/>
            <person name="Wang J."/>
        </authorList>
    </citation>
    <scope>NUCLEOTIDE SEQUENCE</scope>
    <source>
        <strain evidence="3">cv. G1812</strain>
    </source>
</reference>
<reference evidence="2" key="3">
    <citation type="submission" date="2022-06" db="UniProtKB">
        <authorList>
            <consortium name="EnsemblPlants"/>
        </authorList>
    </citation>
    <scope>IDENTIFICATION</scope>
</reference>
<evidence type="ECO:0000313" key="3">
    <source>
        <dbReference type="Proteomes" id="UP000015106"/>
    </source>
</evidence>
<keyword evidence="3" id="KW-1185">Reference proteome</keyword>
<name>A0A8R7U8Z5_TRIUA</name>
<proteinExistence type="predicted"/>
<accession>A0A8R7U8Z5</accession>
<evidence type="ECO:0000313" key="2">
    <source>
        <dbReference type="EnsemblPlants" id="TuG1812G0400002143.01.T02"/>
    </source>
</evidence>
<dbReference type="EnsemblPlants" id="TuG1812G0400002143.01.T02">
    <property type="protein sequence ID" value="TuG1812G0400002143.01.T02"/>
    <property type="gene ID" value="TuG1812G0400002143.01"/>
</dbReference>